<evidence type="ECO:0000313" key="3">
    <source>
        <dbReference type="EMBL" id="AKN37107.1"/>
    </source>
</evidence>
<sequence>MPRKKLELEQKSNGLWATGALSDGDYLKAHRQIIGKQARKRRASTIRALTPHKMRRGSKKDLLSLGVKKDGTHYTKADMNALVAQSKALEAQFRSSEKGVHAVEILGASREIDKKRANNQVNDDTGITSGTMIAVTGSLVSFRVKASKAHGADDHLVRFRLETWLSLIRSAEASPQGYRLAAANAVKGLISFDCACERHAYWYRYMATVGNYALEPEENAAPKQKNPQMTGMACKHVLWSLNKLTSPTYIAMLGNKMKVQAKSSGYADTRKSSDVLDKSDQKALRKSRKGKINLGKAQADYERYLKRQDNLQKKLQSDDKKVQRAIEKARKEADKNARKVSRLEKQLEKQKAAQAQQMGDVIRAVYTVFRDANASKNWSKDKMVKEFRNSPTGKAFAQVSNDAINRIFT</sequence>
<evidence type="ECO:0000256" key="2">
    <source>
        <dbReference type="SAM" id="MobiDB-lite"/>
    </source>
</evidence>
<proteinExistence type="predicted"/>
<dbReference type="AlphaFoldDB" id="A0A0H3ZRP6"/>
<organism evidence="3">
    <name type="scientific">Vibrio cyclitrophicus</name>
    <dbReference type="NCBI Taxonomy" id="47951"/>
    <lineage>
        <taxon>Bacteria</taxon>
        <taxon>Pseudomonadati</taxon>
        <taxon>Pseudomonadota</taxon>
        <taxon>Gammaproteobacteria</taxon>
        <taxon>Vibrionales</taxon>
        <taxon>Vibrionaceae</taxon>
        <taxon>Vibrio</taxon>
    </lineage>
</organism>
<dbReference type="EMBL" id="KP795522">
    <property type="protein sequence ID" value="AKN37107.1"/>
    <property type="molecule type" value="Genomic_DNA"/>
</dbReference>
<name>A0A0H3ZRP6_9VIBR</name>
<accession>A0A0H3ZRP6</accession>
<feature type="coiled-coil region" evidence="1">
    <location>
        <begin position="294"/>
        <end position="353"/>
    </location>
</feature>
<feature type="region of interest" description="Disordered" evidence="2">
    <location>
        <begin position="264"/>
        <end position="290"/>
    </location>
</feature>
<reference evidence="3" key="1">
    <citation type="journal article" date="2015" name="MBio">
        <title>Eco-Evolutionary Dynamics of Episomes among Ecologically Cohesive Bacterial Populations.</title>
        <authorList>
            <person name="Xue H."/>
            <person name="Cordero O.X."/>
            <person name="Camas F.M."/>
            <person name="Trimble W."/>
            <person name="Meyer F."/>
            <person name="Guglielmini J."/>
            <person name="Rocha E.P."/>
            <person name="Polz M.F."/>
        </authorList>
    </citation>
    <scope>NUCLEOTIDE SEQUENCE</scope>
    <source>
        <strain evidence="3">FF_61</strain>
    </source>
</reference>
<keyword evidence="1" id="KW-0175">Coiled coil</keyword>
<feature type="compositionally biased region" description="Basic and acidic residues" evidence="2">
    <location>
        <begin position="268"/>
        <end position="283"/>
    </location>
</feature>
<evidence type="ECO:0000256" key="1">
    <source>
        <dbReference type="SAM" id="Coils"/>
    </source>
</evidence>
<protein>
    <submittedName>
        <fullName evidence="3">Phage protein</fullName>
    </submittedName>
</protein>